<evidence type="ECO:0000256" key="2">
    <source>
        <dbReference type="ARBA" id="ARBA00011738"/>
    </source>
</evidence>
<keyword evidence="12" id="KW-1185">Reference proteome</keyword>
<dbReference type="GO" id="GO:0005739">
    <property type="term" value="C:mitochondrion"/>
    <property type="evidence" value="ECO:0007669"/>
    <property type="project" value="TreeGrafter"/>
</dbReference>
<feature type="region of interest" description="Disordered" evidence="9">
    <location>
        <begin position="169"/>
        <end position="210"/>
    </location>
</feature>
<dbReference type="PANTHER" id="PTHR10513">
    <property type="entry name" value="DEOXYNUCLEOSIDE KINASE"/>
    <property type="match status" value="1"/>
</dbReference>
<organism evidence="11 12">
    <name type="scientific">Cnephaeus nilssonii</name>
    <name type="common">Northern bat</name>
    <name type="synonym">Eptesicus nilssonii</name>
    <dbReference type="NCBI Taxonomy" id="3371016"/>
    <lineage>
        <taxon>Eukaryota</taxon>
        <taxon>Metazoa</taxon>
        <taxon>Chordata</taxon>
        <taxon>Craniata</taxon>
        <taxon>Vertebrata</taxon>
        <taxon>Euteleostomi</taxon>
        <taxon>Mammalia</taxon>
        <taxon>Eutheria</taxon>
        <taxon>Laurasiatheria</taxon>
        <taxon>Chiroptera</taxon>
        <taxon>Yangochiroptera</taxon>
        <taxon>Vespertilionidae</taxon>
        <taxon>Cnephaeus</taxon>
    </lineage>
</organism>
<feature type="region of interest" description="Disordered" evidence="9">
    <location>
        <begin position="1"/>
        <end position="153"/>
    </location>
</feature>
<sequence>MDPGVHGLTRTRDPASPGPGVCGLSRPQGRGLTRTRDPASHGSRGARPHPDPGHSLNQNQGRMASPGPGIQLHPDPGARGLTRPWDPPHPDPEACVLTRTQVCASPSGIPHPDPGRVGLTRTRDPASPGPGARGLSWPQGAPHPDQGPSLTWIQGYDGLTRTRDPAFTLDQGVASPDRWRSPGPGIQRHPDPAARGLTRTQQELTTSQKSGGNVLQMMYEKPERWSFTFQSYACLSRIRAQLASLNGKLKDAEKPVVFFERSVYSDRYIFASNLYESECMNETEWTIYQDWHDWMNNQFGQSLELDGIIYLRASPEKCLSRIYLRGRNEEQGIPLEYLEKLHYKHESWLLHRTLKTNFDYLEEVPILILDVNEDFKDKHDSLVEKVDLYKEYKLIFAWSCLKRYSNL</sequence>
<dbReference type="GO" id="GO:0004138">
    <property type="term" value="F:deoxyguanosine kinase activity"/>
    <property type="evidence" value="ECO:0007669"/>
    <property type="project" value="UniProtKB-EC"/>
</dbReference>
<evidence type="ECO:0000256" key="5">
    <source>
        <dbReference type="ARBA" id="ARBA00022777"/>
    </source>
</evidence>
<dbReference type="SUPFAM" id="SSF52540">
    <property type="entry name" value="P-loop containing nucleoside triphosphate hydrolases"/>
    <property type="match status" value="1"/>
</dbReference>
<evidence type="ECO:0000256" key="9">
    <source>
        <dbReference type="SAM" id="MobiDB-lite"/>
    </source>
</evidence>
<evidence type="ECO:0000256" key="8">
    <source>
        <dbReference type="ARBA" id="ARBA00048675"/>
    </source>
</evidence>
<dbReference type="GO" id="GO:0005524">
    <property type="term" value="F:ATP binding"/>
    <property type="evidence" value="ECO:0007669"/>
    <property type="project" value="UniProtKB-KW"/>
</dbReference>
<evidence type="ECO:0000313" key="11">
    <source>
        <dbReference type="EMBL" id="KAK1345857.1"/>
    </source>
</evidence>
<dbReference type="InterPro" id="IPR031314">
    <property type="entry name" value="DNK_dom"/>
</dbReference>
<keyword evidence="5" id="KW-0418">Kinase</keyword>
<accession>A0AA40LW70</accession>
<dbReference type="InterPro" id="IPR027417">
    <property type="entry name" value="P-loop_NTPase"/>
</dbReference>
<keyword evidence="4" id="KW-0547">Nucleotide-binding</keyword>
<comment type="subunit">
    <text evidence="2">Homodimer.</text>
</comment>
<evidence type="ECO:0000313" key="12">
    <source>
        <dbReference type="Proteomes" id="UP001177744"/>
    </source>
</evidence>
<dbReference type="Gene3D" id="3.40.50.300">
    <property type="entry name" value="P-loop containing nucleotide triphosphate hydrolases"/>
    <property type="match status" value="1"/>
</dbReference>
<protein>
    <recommendedName>
        <fullName evidence="10">Deoxynucleoside kinase domain-containing protein</fullName>
    </recommendedName>
</protein>
<proteinExistence type="inferred from homology"/>
<comment type="similarity">
    <text evidence="1">Belongs to the DCK/DGK family.</text>
</comment>
<reference evidence="11" key="1">
    <citation type="submission" date="2023-06" db="EMBL/GenBank/DDBJ databases">
        <title>Reference genome for the Northern bat (Eptesicus nilssonii), a most northern bat species.</title>
        <authorList>
            <person name="Laine V.N."/>
            <person name="Pulliainen A.T."/>
            <person name="Lilley T.M."/>
        </authorList>
    </citation>
    <scope>NUCLEOTIDE SEQUENCE</scope>
    <source>
        <strain evidence="11">BLF_Eptnil</strain>
        <tissue evidence="11">Kidney</tissue>
    </source>
</reference>
<dbReference type="EMBL" id="JAULJE010000002">
    <property type="protein sequence ID" value="KAK1345857.1"/>
    <property type="molecule type" value="Genomic_DNA"/>
</dbReference>
<dbReference type="Pfam" id="PF01712">
    <property type="entry name" value="dNK"/>
    <property type="match status" value="1"/>
</dbReference>
<dbReference type="Proteomes" id="UP001177744">
    <property type="component" value="Unassembled WGS sequence"/>
</dbReference>
<evidence type="ECO:0000259" key="10">
    <source>
        <dbReference type="Pfam" id="PF01712"/>
    </source>
</evidence>
<keyword evidence="3" id="KW-0808">Transferase</keyword>
<comment type="catalytic activity">
    <reaction evidence="8">
        <text>2'-deoxyadenosine + ATP = dAMP + ADP + H(+)</text>
        <dbReference type="Rhea" id="RHEA:23452"/>
        <dbReference type="ChEBI" id="CHEBI:15378"/>
        <dbReference type="ChEBI" id="CHEBI:17256"/>
        <dbReference type="ChEBI" id="CHEBI:30616"/>
        <dbReference type="ChEBI" id="CHEBI:58245"/>
        <dbReference type="ChEBI" id="CHEBI:456216"/>
        <dbReference type="EC" id="2.7.1.76"/>
    </reaction>
</comment>
<dbReference type="GO" id="GO:0004136">
    <property type="term" value="F:deoxyadenosine kinase activity"/>
    <property type="evidence" value="ECO:0007669"/>
    <property type="project" value="UniProtKB-EC"/>
</dbReference>
<feature type="compositionally biased region" description="Polar residues" evidence="9">
    <location>
        <begin position="198"/>
        <end position="210"/>
    </location>
</feature>
<comment type="catalytic activity">
    <reaction evidence="7">
        <text>2'-deoxyguanosine + ATP = dGMP + ADP + H(+)</text>
        <dbReference type="Rhea" id="RHEA:19201"/>
        <dbReference type="ChEBI" id="CHEBI:15378"/>
        <dbReference type="ChEBI" id="CHEBI:17172"/>
        <dbReference type="ChEBI" id="CHEBI:30616"/>
        <dbReference type="ChEBI" id="CHEBI:57673"/>
        <dbReference type="ChEBI" id="CHEBI:456216"/>
        <dbReference type="EC" id="2.7.1.113"/>
    </reaction>
</comment>
<dbReference type="CDD" id="cd01673">
    <property type="entry name" value="dNK"/>
    <property type="match status" value="1"/>
</dbReference>
<evidence type="ECO:0000256" key="3">
    <source>
        <dbReference type="ARBA" id="ARBA00022679"/>
    </source>
</evidence>
<evidence type="ECO:0000256" key="7">
    <source>
        <dbReference type="ARBA" id="ARBA00047656"/>
    </source>
</evidence>
<dbReference type="InterPro" id="IPR050566">
    <property type="entry name" value="Deoxyribonucleoside_kinase"/>
</dbReference>
<evidence type="ECO:0000256" key="4">
    <source>
        <dbReference type="ARBA" id="ARBA00022741"/>
    </source>
</evidence>
<keyword evidence="6" id="KW-0067">ATP-binding</keyword>
<evidence type="ECO:0000256" key="6">
    <source>
        <dbReference type="ARBA" id="ARBA00022840"/>
    </source>
</evidence>
<name>A0AA40LW70_CNENI</name>
<dbReference type="FunFam" id="3.40.50.300:FF:000461">
    <property type="entry name" value="Deoxycytidine kinase"/>
    <property type="match status" value="1"/>
</dbReference>
<comment type="caution">
    <text evidence="11">The sequence shown here is derived from an EMBL/GenBank/DDBJ whole genome shotgun (WGS) entry which is preliminary data.</text>
</comment>
<dbReference type="PANTHER" id="PTHR10513:SF19">
    <property type="entry name" value="DEOXYCYTIDINE KINASE"/>
    <property type="match status" value="1"/>
</dbReference>
<evidence type="ECO:0000256" key="1">
    <source>
        <dbReference type="ARBA" id="ARBA00007420"/>
    </source>
</evidence>
<dbReference type="GO" id="GO:0004137">
    <property type="term" value="F:deoxycytidine kinase activity"/>
    <property type="evidence" value="ECO:0007669"/>
    <property type="project" value="TreeGrafter"/>
</dbReference>
<gene>
    <name evidence="11" type="ORF">QTO34_008322</name>
</gene>
<feature type="domain" description="Deoxynucleoside kinase" evidence="10">
    <location>
        <begin position="209"/>
        <end position="386"/>
    </location>
</feature>
<dbReference type="AlphaFoldDB" id="A0AA40LW70"/>